<proteinExistence type="predicted"/>
<evidence type="ECO:0000313" key="2">
    <source>
        <dbReference type="Proteomes" id="UP000005113"/>
    </source>
</evidence>
<dbReference type="EMBL" id="JH719942">
    <property type="protein sequence ID" value="EJF54973.1"/>
    <property type="molecule type" value="Genomic_DNA"/>
</dbReference>
<evidence type="ECO:0000313" key="1">
    <source>
        <dbReference type="EMBL" id="EJF54973.1"/>
    </source>
</evidence>
<dbReference type="RefSeq" id="WP_002660947.1">
    <property type="nucleotide sequence ID" value="NZ_JH719942.1"/>
</dbReference>
<dbReference type="Proteomes" id="UP000005113">
    <property type="component" value="Unassembled WGS sequence"/>
</dbReference>
<accession>J1I932</accession>
<name>J1I932_9BACT</name>
<dbReference type="AlphaFoldDB" id="J1I932"/>
<sequence length="266" mass="29901">MKNWDLVSVGPIMGSPASPRKDSLLEQSGIVCEYEVYNADGGGVDLGKLVNISYHAKFSDYKAVMTSQQVEQTELVCFYIPIPNSEFKDIEQLIMAMNQQFRPTKTDLVAGEYKSLYKRDIVGVSLRSENYSASWISLKLGPLEMLKSKSYIPQFGLVGPIAGHQALGYLPDKRGVLVTCKGCTIDEGKGKVEAVGNTTIIYDFKKKISDVKHIKLFEAKKEGIVYFYEIFDKHFYGPISDSDFKREVIKHSKIREGTGTWELKII</sequence>
<protein>
    <submittedName>
        <fullName evidence="1">Uncharacterized protein</fullName>
    </submittedName>
</protein>
<dbReference type="HOGENOM" id="CLU_1045421_0_0_10"/>
<organism evidence="1 2">
    <name type="scientific">Saprospira grandis DSM 2844</name>
    <dbReference type="NCBI Taxonomy" id="694433"/>
    <lineage>
        <taxon>Bacteria</taxon>
        <taxon>Pseudomonadati</taxon>
        <taxon>Bacteroidota</taxon>
        <taxon>Saprospiria</taxon>
        <taxon>Saprospirales</taxon>
        <taxon>Saprospiraceae</taxon>
        <taxon>Saprospira</taxon>
    </lineage>
</organism>
<gene>
    <name evidence="1" type="ORF">SapgrDRAFT_3330</name>
</gene>
<reference evidence="2" key="1">
    <citation type="journal article" date="2012" name="Stand. Genomic Sci.">
        <title>Permanent draft genome sequence of the gliding predator Saprospira grandis strain Sa g1 (= HR1).</title>
        <authorList>
            <person name="Mavromatis K."/>
            <person name="Chertkov O."/>
            <person name="Lapidus A."/>
            <person name="Nolan M."/>
            <person name="Lucas S."/>
            <person name="Tice H."/>
            <person name="Del Rio T.G."/>
            <person name="Cheng J.F."/>
            <person name="Han C."/>
            <person name="Tapia R."/>
            <person name="Bruce D."/>
            <person name="Goodwin L.A."/>
            <person name="Pitluck S."/>
            <person name="Huntemann M."/>
            <person name="Liolios K."/>
            <person name="Pagani I."/>
            <person name="Ivanova N."/>
            <person name="Mikhailova N."/>
            <person name="Pati A."/>
            <person name="Chen A."/>
            <person name="Palaniappan K."/>
            <person name="Land M."/>
            <person name="Brambilla E.M."/>
            <person name="Rohde M."/>
            <person name="Spring S."/>
            <person name="Goker M."/>
            <person name="Detter J.C."/>
            <person name="Bristow J."/>
            <person name="Eisen J.A."/>
            <person name="Markowitz V."/>
            <person name="Hugenholtz P."/>
            <person name="Kyrpides N.C."/>
            <person name="Klenk H.P."/>
            <person name="Woyke T."/>
        </authorList>
    </citation>
    <scope>NUCLEOTIDE SEQUENCE [LARGE SCALE GENOMIC DNA]</scope>
    <source>
        <strain evidence="2">DSM 2844</strain>
    </source>
</reference>